<proteinExistence type="predicted"/>
<keyword evidence="4" id="KW-1185">Reference proteome</keyword>
<dbReference type="InterPro" id="IPR036291">
    <property type="entry name" value="NAD(P)-bd_dom_sf"/>
</dbReference>
<evidence type="ECO:0000313" key="4">
    <source>
        <dbReference type="Proteomes" id="UP001212498"/>
    </source>
</evidence>
<dbReference type="PANTHER" id="PTHR14239">
    <property type="entry name" value="DUDULIN-RELATED"/>
    <property type="match status" value="1"/>
</dbReference>
<name>A0ABT4T300_9ACTN</name>
<evidence type="ECO:0000259" key="2">
    <source>
        <dbReference type="Pfam" id="PF03807"/>
    </source>
</evidence>
<comment type="caution">
    <text evidence="3">The sequence shown here is derived from an EMBL/GenBank/DDBJ whole genome shotgun (WGS) entry which is preliminary data.</text>
</comment>
<dbReference type="Gene3D" id="3.40.50.720">
    <property type="entry name" value="NAD(P)-binding Rossmann-like Domain"/>
    <property type="match status" value="1"/>
</dbReference>
<keyword evidence="1" id="KW-0560">Oxidoreductase</keyword>
<dbReference type="Pfam" id="PF03807">
    <property type="entry name" value="F420_oxidored"/>
    <property type="match status" value="1"/>
</dbReference>
<dbReference type="RefSeq" id="WP_271277704.1">
    <property type="nucleotide sequence ID" value="NZ_BAABFD010000028.1"/>
</dbReference>
<accession>A0ABT4T300</accession>
<dbReference type="PANTHER" id="PTHR14239:SF10">
    <property type="entry name" value="REDUCTASE"/>
    <property type="match status" value="1"/>
</dbReference>
<sequence length="214" mass="22456">MKIGVLGTGDVGRRLASRLSGLGHEVTLGSRTADNPVAAAWAREHQGHHETFAGAATHGELVVNATGGLVALAALKAAGTANLDGKIVVDVSNPLDFSQGFPPRLVVPAAGSVAEQLQQAFPRTRIVKTLNTMHNTLMTDPAQVPGPHNVFVCGDDQAARAQVADLLKSFGWADRQILDLGGLAAARCVEPLVLLWISLSGTLRTSDFNFAILR</sequence>
<evidence type="ECO:0000313" key="3">
    <source>
        <dbReference type="EMBL" id="MDA0643421.1"/>
    </source>
</evidence>
<dbReference type="InterPro" id="IPR028939">
    <property type="entry name" value="P5C_Rdtase_cat_N"/>
</dbReference>
<gene>
    <name evidence="3" type="ORF">OUY24_22570</name>
</gene>
<dbReference type="Proteomes" id="UP001212498">
    <property type="component" value="Unassembled WGS sequence"/>
</dbReference>
<protein>
    <submittedName>
        <fullName evidence="3">NAD(P)-binding domain-containing protein</fullName>
    </submittedName>
</protein>
<reference evidence="3 4" key="1">
    <citation type="submission" date="2022-11" db="EMBL/GenBank/DDBJ databases">
        <title>Nonomuraea corallina sp. nov., a new species of the genus Nonomuraea isolated from sea side sediment in Thai sea.</title>
        <authorList>
            <person name="Ngamcharungchit C."/>
            <person name="Matsumoto A."/>
            <person name="Suriyachadkun C."/>
            <person name="Panbangred W."/>
            <person name="Inahashi Y."/>
            <person name="Intra B."/>
        </authorList>
    </citation>
    <scope>NUCLEOTIDE SEQUENCE [LARGE SCALE GENOMIC DNA]</scope>
    <source>
        <strain evidence="3 4">DSM 43553</strain>
    </source>
</reference>
<evidence type="ECO:0000256" key="1">
    <source>
        <dbReference type="ARBA" id="ARBA00023002"/>
    </source>
</evidence>
<feature type="domain" description="Pyrroline-5-carboxylate reductase catalytic N-terminal" evidence="2">
    <location>
        <begin position="2"/>
        <end position="94"/>
    </location>
</feature>
<organism evidence="3 4">
    <name type="scientific">Nonomuraea ferruginea</name>
    <dbReference type="NCBI Taxonomy" id="46174"/>
    <lineage>
        <taxon>Bacteria</taxon>
        <taxon>Bacillati</taxon>
        <taxon>Actinomycetota</taxon>
        <taxon>Actinomycetes</taxon>
        <taxon>Streptosporangiales</taxon>
        <taxon>Streptosporangiaceae</taxon>
        <taxon>Nonomuraea</taxon>
    </lineage>
</organism>
<dbReference type="EMBL" id="JAPNUD010000066">
    <property type="protein sequence ID" value="MDA0643421.1"/>
    <property type="molecule type" value="Genomic_DNA"/>
</dbReference>
<dbReference type="SUPFAM" id="SSF51735">
    <property type="entry name" value="NAD(P)-binding Rossmann-fold domains"/>
    <property type="match status" value="1"/>
</dbReference>
<dbReference type="InterPro" id="IPR051267">
    <property type="entry name" value="STEAP_metalloreductase"/>
</dbReference>